<sequence>MSVAESSAAQAVKQAAPRLPISKCKRIAKTDPEYMLTSQGASAAVAFATELFVQALAEDALARSQLERASGARLRLQYDELAQCVATMDRYSFLSDVVPQTQSLAALTRENRVRYTTLAPGQTTLPFRARDDPGDADEQGQDQGEDDDNEQES</sequence>
<dbReference type="CDD" id="cd22929">
    <property type="entry name" value="HFD_POLE4-like"/>
    <property type="match status" value="1"/>
</dbReference>
<comment type="subcellular location">
    <subcellularLocation>
        <location evidence="1">Nucleus</location>
    </subcellularLocation>
</comment>
<evidence type="ECO:0000313" key="5">
    <source>
        <dbReference type="Proteomes" id="UP000190831"/>
    </source>
</evidence>
<dbReference type="OrthoDB" id="636685at2759"/>
<accession>A0A1G4MFG8</accession>
<keyword evidence="5" id="KW-1185">Reference proteome</keyword>
<reference evidence="5" key="1">
    <citation type="submission" date="2016-03" db="EMBL/GenBank/DDBJ databases">
        <authorList>
            <person name="Devillers H."/>
        </authorList>
    </citation>
    <scope>NUCLEOTIDE SEQUENCE [LARGE SCALE GENOMIC DNA]</scope>
</reference>
<proteinExistence type="predicted"/>
<dbReference type="PANTHER" id="PTHR10252:SF54">
    <property type="entry name" value="CHROMATIN ACCESSIBILITY COMPLEX PROTEIN 1"/>
    <property type="match status" value="1"/>
</dbReference>
<dbReference type="Gene3D" id="1.10.20.10">
    <property type="entry name" value="Histone, subunit A"/>
    <property type="match status" value="1"/>
</dbReference>
<evidence type="ECO:0000256" key="3">
    <source>
        <dbReference type="SAM" id="MobiDB-lite"/>
    </source>
</evidence>
<name>A0A1G4MFG8_LACFM</name>
<dbReference type="InterPro" id="IPR050568">
    <property type="entry name" value="Transcr_DNA_Rep_Reg"/>
</dbReference>
<dbReference type="GO" id="GO:0008623">
    <property type="term" value="C:CHRAC"/>
    <property type="evidence" value="ECO:0007669"/>
    <property type="project" value="TreeGrafter"/>
</dbReference>
<dbReference type="Proteomes" id="UP000190831">
    <property type="component" value="Chromosome F"/>
</dbReference>
<evidence type="ECO:0000256" key="2">
    <source>
        <dbReference type="ARBA" id="ARBA00023242"/>
    </source>
</evidence>
<organism evidence="4 5">
    <name type="scientific">Lachancea fermentati</name>
    <name type="common">Zygosaccharomyces fermentati</name>
    <dbReference type="NCBI Taxonomy" id="4955"/>
    <lineage>
        <taxon>Eukaryota</taxon>
        <taxon>Fungi</taxon>
        <taxon>Dikarya</taxon>
        <taxon>Ascomycota</taxon>
        <taxon>Saccharomycotina</taxon>
        <taxon>Saccharomycetes</taxon>
        <taxon>Saccharomycetales</taxon>
        <taxon>Saccharomycetaceae</taxon>
        <taxon>Lachancea</taxon>
    </lineage>
</organism>
<dbReference type="GO" id="GO:0006261">
    <property type="term" value="P:DNA-templated DNA replication"/>
    <property type="evidence" value="ECO:0007669"/>
    <property type="project" value="TreeGrafter"/>
</dbReference>
<dbReference type="STRING" id="4955.A0A1G4MFG8"/>
<keyword evidence="2" id="KW-0539">Nucleus</keyword>
<dbReference type="SUPFAM" id="SSF47113">
    <property type="entry name" value="Histone-fold"/>
    <property type="match status" value="1"/>
</dbReference>
<dbReference type="InterPro" id="IPR009072">
    <property type="entry name" value="Histone-fold"/>
</dbReference>
<protein>
    <submittedName>
        <fullName evidence="4">LAFE_0F08526g1_1</fullName>
    </submittedName>
</protein>
<evidence type="ECO:0000313" key="4">
    <source>
        <dbReference type="EMBL" id="SCW02533.1"/>
    </source>
</evidence>
<feature type="compositionally biased region" description="Acidic residues" evidence="3">
    <location>
        <begin position="134"/>
        <end position="153"/>
    </location>
</feature>
<gene>
    <name evidence="4" type="ORF">LAFE_0F08526G</name>
</gene>
<dbReference type="GO" id="GO:0046982">
    <property type="term" value="F:protein heterodimerization activity"/>
    <property type="evidence" value="ECO:0007669"/>
    <property type="project" value="InterPro"/>
</dbReference>
<evidence type="ECO:0000256" key="1">
    <source>
        <dbReference type="ARBA" id="ARBA00004123"/>
    </source>
</evidence>
<dbReference type="PANTHER" id="PTHR10252">
    <property type="entry name" value="HISTONE-LIKE TRANSCRIPTION FACTOR CCAAT-RELATED"/>
    <property type="match status" value="1"/>
</dbReference>
<feature type="region of interest" description="Disordered" evidence="3">
    <location>
        <begin position="118"/>
        <end position="153"/>
    </location>
</feature>
<dbReference type="OMA" id="CKKIART"/>
<dbReference type="AlphaFoldDB" id="A0A1G4MFG8"/>
<dbReference type="EMBL" id="LT598490">
    <property type="protein sequence ID" value="SCW02533.1"/>
    <property type="molecule type" value="Genomic_DNA"/>
</dbReference>